<dbReference type="PROSITE" id="PS00627">
    <property type="entry name" value="GHMP_KINASES_ATP"/>
    <property type="match status" value="1"/>
</dbReference>
<dbReference type="PIRSF" id="PIRSF000676">
    <property type="entry name" value="Homoser_kin"/>
    <property type="match status" value="1"/>
</dbReference>
<proteinExistence type="inferred from homology"/>
<comment type="similarity">
    <text evidence="2 13">Belongs to the GHMP kinase family. Homoserine kinase subfamily.</text>
</comment>
<dbReference type="InterPro" id="IPR014721">
    <property type="entry name" value="Ribsml_uS5_D2-typ_fold_subgr"/>
</dbReference>
<dbReference type="EMBL" id="PREZ01000001">
    <property type="protein sequence ID" value="PPA71877.1"/>
    <property type="molecule type" value="Genomic_DNA"/>
</dbReference>
<dbReference type="Proteomes" id="UP000239047">
    <property type="component" value="Unassembled WGS sequence"/>
</dbReference>
<keyword evidence="7 13" id="KW-0791">Threonine biosynthesis</keyword>
<dbReference type="HAMAP" id="MF_00384">
    <property type="entry name" value="Homoser_kinase"/>
    <property type="match status" value="1"/>
</dbReference>
<dbReference type="Gene3D" id="3.30.230.10">
    <property type="match status" value="1"/>
</dbReference>
<gene>
    <name evidence="13" type="primary">thrB</name>
    <name evidence="16" type="ORF">C4B60_00415</name>
</gene>
<keyword evidence="5 13" id="KW-0028">Amino-acid biosynthesis</keyword>
<dbReference type="EC" id="2.7.1.39" evidence="3 13"/>
<evidence type="ECO:0000256" key="13">
    <source>
        <dbReference type="HAMAP-Rule" id="MF_00384"/>
    </source>
</evidence>
<comment type="caution">
    <text evidence="16">The sequence shown here is derived from an EMBL/GenBank/DDBJ whole genome shotgun (WGS) entry which is preliminary data.</text>
</comment>
<comment type="catalytic activity">
    <reaction evidence="11 13">
        <text>L-homoserine + ATP = O-phospho-L-homoserine + ADP + H(+)</text>
        <dbReference type="Rhea" id="RHEA:13985"/>
        <dbReference type="ChEBI" id="CHEBI:15378"/>
        <dbReference type="ChEBI" id="CHEBI:30616"/>
        <dbReference type="ChEBI" id="CHEBI:57476"/>
        <dbReference type="ChEBI" id="CHEBI:57590"/>
        <dbReference type="ChEBI" id="CHEBI:456216"/>
        <dbReference type="EC" id="2.7.1.39"/>
    </reaction>
</comment>
<dbReference type="Pfam" id="PF08544">
    <property type="entry name" value="GHMP_kinases_C"/>
    <property type="match status" value="1"/>
</dbReference>
<dbReference type="NCBIfam" id="TIGR00191">
    <property type="entry name" value="thrB"/>
    <property type="match status" value="1"/>
</dbReference>
<evidence type="ECO:0000256" key="3">
    <source>
        <dbReference type="ARBA" id="ARBA00012078"/>
    </source>
</evidence>
<dbReference type="GO" id="GO:0005737">
    <property type="term" value="C:cytoplasm"/>
    <property type="evidence" value="ECO:0007669"/>
    <property type="project" value="UniProtKB-SubCell"/>
</dbReference>
<dbReference type="AlphaFoldDB" id="A0A2S5GFS1"/>
<evidence type="ECO:0000256" key="1">
    <source>
        <dbReference type="ARBA" id="ARBA00005015"/>
    </source>
</evidence>
<dbReference type="InterPro" id="IPR013750">
    <property type="entry name" value="GHMP_kinase_C_dom"/>
</dbReference>
<evidence type="ECO:0000256" key="9">
    <source>
        <dbReference type="ARBA" id="ARBA00022777"/>
    </source>
</evidence>
<evidence type="ECO:0000313" key="17">
    <source>
        <dbReference type="Proteomes" id="UP000239047"/>
    </source>
</evidence>
<dbReference type="InterPro" id="IPR036554">
    <property type="entry name" value="GHMP_kinase_C_sf"/>
</dbReference>
<evidence type="ECO:0000256" key="6">
    <source>
        <dbReference type="ARBA" id="ARBA00022679"/>
    </source>
</evidence>
<name>A0A2S5GFS1_9BACL</name>
<evidence type="ECO:0000256" key="7">
    <source>
        <dbReference type="ARBA" id="ARBA00022697"/>
    </source>
</evidence>
<sequence>MTFAPFQVRVPATSANLGPGFDSVGLALEIYQSTIVIPSSQWTIEYEDLSHDELPVDDNNLIMSTIRKIEKLYNRTAPKARLTVKSHIPLSRGLGSSAAAIVTGIMAADQLMKLSLTEEEKINIAAQIEGHPDNVAAALTGGLSISRFNQYEVDSIKLAPAQVGVAILVPSFELMTSFSRGSIPKDYSRHAAVASSSASNVMIAALAQNDWSLAGRMMRLDEFHEPYREKWINFFKEIRDKALTLGAYGTAISGAGPSIILFSQKDLLSTISAELKASFSDYECLITAIDFTGAVVSPVYLKENV</sequence>
<dbReference type="InterPro" id="IPR006204">
    <property type="entry name" value="GHMP_kinase_N_dom"/>
</dbReference>
<dbReference type="Pfam" id="PF00288">
    <property type="entry name" value="GHMP_kinases_N"/>
    <property type="match status" value="1"/>
</dbReference>
<dbReference type="PANTHER" id="PTHR20861">
    <property type="entry name" value="HOMOSERINE/4-DIPHOSPHOCYTIDYL-2-C-METHYL-D-ERYTHRITOL KINASE"/>
    <property type="match status" value="1"/>
</dbReference>
<accession>A0A2S5GFS1</accession>
<evidence type="ECO:0000256" key="12">
    <source>
        <dbReference type="ARBA" id="ARBA00049954"/>
    </source>
</evidence>
<dbReference type="UniPathway" id="UPA00050">
    <property type="reaction ID" value="UER00064"/>
</dbReference>
<comment type="pathway">
    <text evidence="1 13">Amino-acid biosynthesis; L-threonine biosynthesis; L-threonine from L-aspartate: step 4/5.</text>
</comment>
<evidence type="ECO:0000256" key="11">
    <source>
        <dbReference type="ARBA" id="ARBA00049375"/>
    </source>
</evidence>
<protein>
    <recommendedName>
        <fullName evidence="4 13">Homoserine kinase</fullName>
        <shortName evidence="13">HK</shortName>
        <shortName evidence="13">HSK</shortName>
        <ecNumber evidence="3 13">2.7.1.39</ecNumber>
    </recommendedName>
</protein>
<comment type="subcellular location">
    <subcellularLocation>
        <location evidence="13">Cytoplasm</location>
    </subcellularLocation>
</comment>
<evidence type="ECO:0000256" key="5">
    <source>
        <dbReference type="ARBA" id="ARBA00022605"/>
    </source>
</evidence>
<keyword evidence="17" id="KW-1185">Reference proteome</keyword>
<dbReference type="SUPFAM" id="SSF55060">
    <property type="entry name" value="GHMP Kinase, C-terminal domain"/>
    <property type="match status" value="1"/>
</dbReference>
<dbReference type="InterPro" id="IPR000870">
    <property type="entry name" value="Homoserine_kinase"/>
</dbReference>
<dbReference type="Gene3D" id="3.30.70.890">
    <property type="entry name" value="GHMP kinase, C-terminal domain"/>
    <property type="match status" value="1"/>
</dbReference>
<keyword evidence="13" id="KW-0963">Cytoplasm</keyword>
<dbReference type="GO" id="GO:0004413">
    <property type="term" value="F:homoserine kinase activity"/>
    <property type="evidence" value="ECO:0007669"/>
    <property type="project" value="UniProtKB-UniRule"/>
</dbReference>
<comment type="function">
    <text evidence="12 13">Catalyzes the ATP-dependent phosphorylation of L-homoserine to L-homoserine phosphate.</text>
</comment>
<evidence type="ECO:0000256" key="8">
    <source>
        <dbReference type="ARBA" id="ARBA00022741"/>
    </source>
</evidence>
<dbReference type="PRINTS" id="PR00958">
    <property type="entry name" value="HOMSERKINASE"/>
</dbReference>
<keyword evidence="6 13" id="KW-0808">Transferase</keyword>
<feature type="domain" description="GHMP kinase C-terminal" evidence="15">
    <location>
        <begin position="202"/>
        <end position="280"/>
    </location>
</feature>
<evidence type="ECO:0000256" key="10">
    <source>
        <dbReference type="ARBA" id="ARBA00022840"/>
    </source>
</evidence>
<keyword evidence="9 13" id="KW-0418">Kinase</keyword>
<evidence type="ECO:0000256" key="2">
    <source>
        <dbReference type="ARBA" id="ARBA00007370"/>
    </source>
</evidence>
<dbReference type="InterPro" id="IPR020568">
    <property type="entry name" value="Ribosomal_Su5_D2-typ_SF"/>
</dbReference>
<keyword evidence="10 13" id="KW-0067">ATP-binding</keyword>
<dbReference type="OrthoDB" id="9769912at2"/>
<dbReference type="RefSeq" id="WP_104055613.1">
    <property type="nucleotide sequence ID" value="NZ_PREZ01000001.1"/>
</dbReference>
<feature type="binding site" evidence="13">
    <location>
        <begin position="89"/>
        <end position="99"/>
    </location>
    <ligand>
        <name>ATP</name>
        <dbReference type="ChEBI" id="CHEBI:30616"/>
    </ligand>
</feature>
<evidence type="ECO:0000313" key="16">
    <source>
        <dbReference type="EMBL" id="PPA71877.1"/>
    </source>
</evidence>
<evidence type="ECO:0000259" key="15">
    <source>
        <dbReference type="Pfam" id="PF08544"/>
    </source>
</evidence>
<reference evidence="16 17" key="1">
    <citation type="submission" date="2018-02" db="EMBL/GenBank/DDBJ databases">
        <title>Jeotgalibacillus proteolyticum sp. nov. a protease producing bacterium isolated from ocean sediments of Laizhou Bay.</title>
        <authorList>
            <person name="Li Y."/>
        </authorList>
    </citation>
    <scope>NUCLEOTIDE SEQUENCE [LARGE SCALE GENOMIC DNA]</scope>
    <source>
        <strain evidence="16 17">22-7</strain>
    </source>
</reference>
<feature type="domain" description="GHMP kinase N-terminal" evidence="14">
    <location>
        <begin position="60"/>
        <end position="142"/>
    </location>
</feature>
<dbReference type="InterPro" id="IPR006203">
    <property type="entry name" value="GHMP_knse_ATP-bd_CS"/>
</dbReference>
<dbReference type="PANTHER" id="PTHR20861:SF1">
    <property type="entry name" value="HOMOSERINE KINASE"/>
    <property type="match status" value="1"/>
</dbReference>
<dbReference type="GO" id="GO:0009088">
    <property type="term" value="P:threonine biosynthetic process"/>
    <property type="evidence" value="ECO:0007669"/>
    <property type="project" value="UniProtKB-UniRule"/>
</dbReference>
<organism evidence="16 17">
    <name type="scientific">Jeotgalibacillus proteolyticus</name>
    <dbReference type="NCBI Taxonomy" id="2082395"/>
    <lineage>
        <taxon>Bacteria</taxon>
        <taxon>Bacillati</taxon>
        <taxon>Bacillota</taxon>
        <taxon>Bacilli</taxon>
        <taxon>Bacillales</taxon>
        <taxon>Caryophanaceae</taxon>
        <taxon>Jeotgalibacillus</taxon>
    </lineage>
</organism>
<evidence type="ECO:0000259" key="14">
    <source>
        <dbReference type="Pfam" id="PF00288"/>
    </source>
</evidence>
<dbReference type="SUPFAM" id="SSF54211">
    <property type="entry name" value="Ribosomal protein S5 domain 2-like"/>
    <property type="match status" value="1"/>
</dbReference>
<evidence type="ECO:0000256" key="4">
    <source>
        <dbReference type="ARBA" id="ARBA00017858"/>
    </source>
</evidence>
<dbReference type="GO" id="GO:0005524">
    <property type="term" value="F:ATP binding"/>
    <property type="evidence" value="ECO:0007669"/>
    <property type="project" value="UniProtKB-UniRule"/>
</dbReference>
<keyword evidence="8 13" id="KW-0547">Nucleotide-binding</keyword>